<reference evidence="4" key="1">
    <citation type="submission" date="2021-02" db="EMBL/GenBank/DDBJ databases">
        <authorList>
            <person name="Nowell W R."/>
        </authorList>
    </citation>
    <scope>NUCLEOTIDE SEQUENCE</scope>
</reference>
<feature type="non-terminal residue" evidence="4">
    <location>
        <position position="1"/>
    </location>
</feature>
<dbReference type="PANTHER" id="PTHR45641">
    <property type="entry name" value="TETRATRICOPEPTIDE REPEAT PROTEIN (AFU_ORTHOLOGUE AFUA_6G03870)"/>
    <property type="match status" value="1"/>
</dbReference>
<dbReference type="PROSITE" id="PS50005">
    <property type="entry name" value="TPR"/>
    <property type="match status" value="3"/>
</dbReference>
<dbReference type="Gene3D" id="1.25.40.10">
    <property type="entry name" value="Tetratricopeptide repeat domain"/>
    <property type="match status" value="2"/>
</dbReference>
<gene>
    <name evidence="4" type="ORF">BYL167_LOCUS62114</name>
</gene>
<evidence type="ECO:0000256" key="1">
    <source>
        <dbReference type="ARBA" id="ARBA00022737"/>
    </source>
</evidence>
<feature type="repeat" description="TPR" evidence="3">
    <location>
        <begin position="171"/>
        <end position="204"/>
    </location>
</feature>
<evidence type="ECO:0000313" key="4">
    <source>
        <dbReference type="EMBL" id="CAF5082631.1"/>
    </source>
</evidence>
<accession>A0A8S3ET27</accession>
<dbReference type="Proteomes" id="UP000681967">
    <property type="component" value="Unassembled WGS sequence"/>
</dbReference>
<keyword evidence="2 3" id="KW-0802">TPR repeat</keyword>
<sequence length="222" mass="25936">MGEYSKALEYYEKANNIYEISLPPTHPDLAGSYLCFAVCYEKMRDYTAVLKTLQSAYKIQQKTFQEGNQAFASTFNRKALPEKHPHLGIRYSNIGDVHRLMGDYERALAFHQKALNIQENVKCNPLERATTYMNLGETYREMKDYTTALTYYQKGLKIREEKLAKTHPDLAVIYHNMSKLYFTTQKYSMAMKYVQQAVEIGQEKLPATHPHLVEYRETFQKI</sequence>
<dbReference type="SUPFAM" id="SSF48452">
    <property type="entry name" value="TPR-like"/>
    <property type="match status" value="2"/>
</dbReference>
<evidence type="ECO:0000256" key="2">
    <source>
        <dbReference type="ARBA" id="ARBA00022803"/>
    </source>
</evidence>
<proteinExistence type="predicted"/>
<feature type="repeat" description="TPR" evidence="3">
    <location>
        <begin position="129"/>
        <end position="162"/>
    </location>
</feature>
<evidence type="ECO:0000256" key="3">
    <source>
        <dbReference type="PROSITE-ProRule" id="PRU00339"/>
    </source>
</evidence>
<organism evidence="4 5">
    <name type="scientific">Rotaria magnacalcarata</name>
    <dbReference type="NCBI Taxonomy" id="392030"/>
    <lineage>
        <taxon>Eukaryota</taxon>
        <taxon>Metazoa</taxon>
        <taxon>Spiralia</taxon>
        <taxon>Gnathifera</taxon>
        <taxon>Rotifera</taxon>
        <taxon>Eurotatoria</taxon>
        <taxon>Bdelloidea</taxon>
        <taxon>Philodinida</taxon>
        <taxon>Philodinidae</taxon>
        <taxon>Rotaria</taxon>
    </lineage>
</organism>
<comment type="caution">
    <text evidence="4">The sequence shown here is derived from an EMBL/GenBank/DDBJ whole genome shotgun (WGS) entry which is preliminary data.</text>
</comment>
<protein>
    <recommendedName>
        <fullName evidence="6">Kinesin light chain</fullName>
    </recommendedName>
</protein>
<dbReference type="InterPro" id="IPR011990">
    <property type="entry name" value="TPR-like_helical_dom_sf"/>
</dbReference>
<evidence type="ECO:0008006" key="6">
    <source>
        <dbReference type="Google" id="ProtNLM"/>
    </source>
</evidence>
<dbReference type="Pfam" id="PF13424">
    <property type="entry name" value="TPR_12"/>
    <property type="match status" value="1"/>
</dbReference>
<dbReference type="Pfam" id="PF13374">
    <property type="entry name" value="TPR_10"/>
    <property type="match status" value="1"/>
</dbReference>
<dbReference type="PROSITE" id="PS50293">
    <property type="entry name" value="TPR_REGION"/>
    <property type="match status" value="1"/>
</dbReference>
<keyword evidence="1" id="KW-0677">Repeat</keyword>
<dbReference type="SMART" id="SM00028">
    <property type="entry name" value="TPR"/>
    <property type="match status" value="4"/>
</dbReference>
<name>A0A8S3ET27_9BILA</name>
<dbReference type="EMBL" id="CAJOBH010234000">
    <property type="protein sequence ID" value="CAF5082631.1"/>
    <property type="molecule type" value="Genomic_DNA"/>
</dbReference>
<dbReference type="AlphaFoldDB" id="A0A8S3ET27"/>
<evidence type="ECO:0000313" key="5">
    <source>
        <dbReference type="Proteomes" id="UP000681967"/>
    </source>
</evidence>
<dbReference type="PANTHER" id="PTHR45641:SF19">
    <property type="entry name" value="NEPHROCYSTIN-3"/>
    <property type="match status" value="1"/>
</dbReference>
<dbReference type="InterPro" id="IPR019734">
    <property type="entry name" value="TPR_rpt"/>
</dbReference>
<feature type="repeat" description="TPR" evidence="3">
    <location>
        <begin position="88"/>
        <end position="121"/>
    </location>
</feature>